<protein>
    <recommendedName>
        <fullName evidence="2">Enoyl-CoA hydratase</fullName>
    </recommendedName>
</protein>
<proteinExistence type="predicted"/>
<dbReference type="EMBL" id="NWSH01002655">
    <property type="protein sequence ID" value="PCG67740.1"/>
    <property type="molecule type" value="Genomic_DNA"/>
</dbReference>
<dbReference type="CDD" id="cd06558">
    <property type="entry name" value="crotonase-like"/>
    <property type="match status" value="1"/>
</dbReference>
<dbReference type="PANTHER" id="PTHR11941">
    <property type="entry name" value="ENOYL-COA HYDRATASE-RELATED"/>
    <property type="match status" value="1"/>
</dbReference>
<sequence length="285" mass="31520">MFHLRRINKGLVVNCRQVSSLQSNPLVGITVDDEGIATVQMQRVKVNSLNVELLQALRDSICEVEEKKCKGMVLTSAFPTVFSAGLDLNEFHKPDHKRLTLMNECIFDATKKLFGTDLITTVAVNGYTGAGAFILALASEYRAMTTGQARLGLNDTAVGIIPGKWIYELMARVTGPRHAEHALTSSFMYPAERALEIGLIDAVAADKNDAIEKCKAFIRSYDGISPDVRAATKRLLREDFLKYIEQTQKQNLAGLVEKIINPAFQETVDQYIQNLKNRKAAKSAA</sequence>
<dbReference type="Gene3D" id="3.90.226.10">
    <property type="entry name" value="2-enoyl-CoA Hydratase, Chain A, domain 1"/>
    <property type="match status" value="1"/>
</dbReference>
<gene>
    <name evidence="1" type="ORF">B5V51_6001</name>
</gene>
<dbReference type="InterPro" id="IPR001753">
    <property type="entry name" value="Enoyl-CoA_hydra/iso"/>
</dbReference>
<evidence type="ECO:0008006" key="2">
    <source>
        <dbReference type="Google" id="ProtNLM"/>
    </source>
</evidence>
<dbReference type="AlphaFoldDB" id="A0A2A4J8G2"/>
<name>A0A2A4J8G2_HELVI</name>
<comment type="caution">
    <text evidence="1">The sequence shown here is derived from an EMBL/GenBank/DDBJ whole genome shotgun (WGS) entry which is preliminary data.</text>
</comment>
<dbReference type="GO" id="GO:0006635">
    <property type="term" value="P:fatty acid beta-oxidation"/>
    <property type="evidence" value="ECO:0007669"/>
    <property type="project" value="TreeGrafter"/>
</dbReference>
<evidence type="ECO:0000313" key="1">
    <source>
        <dbReference type="EMBL" id="PCG67740.1"/>
    </source>
</evidence>
<dbReference type="InterPro" id="IPR029045">
    <property type="entry name" value="ClpP/crotonase-like_dom_sf"/>
</dbReference>
<dbReference type="GO" id="GO:0005739">
    <property type="term" value="C:mitochondrion"/>
    <property type="evidence" value="ECO:0007669"/>
    <property type="project" value="TreeGrafter"/>
</dbReference>
<dbReference type="PANTHER" id="PTHR11941:SF45">
    <property type="entry name" value="ENOYL-COA DELTA ISOMERASE 1, MITOCHONDRIAL"/>
    <property type="match status" value="1"/>
</dbReference>
<dbReference type="Pfam" id="PF00378">
    <property type="entry name" value="ECH_1"/>
    <property type="match status" value="1"/>
</dbReference>
<dbReference type="STRING" id="7102.A0A2A4J8G2"/>
<reference evidence="1" key="1">
    <citation type="submission" date="2017-09" db="EMBL/GenBank/DDBJ databases">
        <title>Contemporary evolution of a Lepidopteran species, Heliothis virescens, in response to modern agricultural practices.</title>
        <authorList>
            <person name="Fritz M.L."/>
            <person name="Deyonke A.M."/>
            <person name="Papanicolaou A."/>
            <person name="Micinski S."/>
            <person name="Westbrook J."/>
            <person name="Gould F."/>
        </authorList>
    </citation>
    <scope>NUCLEOTIDE SEQUENCE [LARGE SCALE GENOMIC DNA]</scope>
    <source>
        <strain evidence="1">HvINT-</strain>
        <tissue evidence="1">Whole body</tissue>
    </source>
</reference>
<accession>A0A2A4J8G2</accession>
<dbReference type="SUPFAM" id="SSF52096">
    <property type="entry name" value="ClpP/crotonase"/>
    <property type="match status" value="1"/>
</dbReference>
<organism evidence="1">
    <name type="scientific">Heliothis virescens</name>
    <name type="common">Tobacco budworm moth</name>
    <dbReference type="NCBI Taxonomy" id="7102"/>
    <lineage>
        <taxon>Eukaryota</taxon>
        <taxon>Metazoa</taxon>
        <taxon>Ecdysozoa</taxon>
        <taxon>Arthropoda</taxon>
        <taxon>Hexapoda</taxon>
        <taxon>Insecta</taxon>
        <taxon>Pterygota</taxon>
        <taxon>Neoptera</taxon>
        <taxon>Endopterygota</taxon>
        <taxon>Lepidoptera</taxon>
        <taxon>Glossata</taxon>
        <taxon>Ditrysia</taxon>
        <taxon>Noctuoidea</taxon>
        <taxon>Noctuidae</taxon>
        <taxon>Heliothinae</taxon>
        <taxon>Heliothis</taxon>
    </lineage>
</organism>
<dbReference type="Gene3D" id="6.10.250.170">
    <property type="match status" value="1"/>
</dbReference>